<dbReference type="RefSeq" id="WP_090915842.1">
    <property type="nucleotide sequence ID" value="NZ_FMVM01000002.1"/>
</dbReference>
<feature type="domain" description="UvrD-like helicase ATP-binding" evidence="6">
    <location>
        <begin position="211"/>
        <end position="638"/>
    </location>
</feature>
<dbReference type="Gene3D" id="1.10.10.160">
    <property type="match status" value="1"/>
</dbReference>
<dbReference type="PANTHER" id="PTHR11070">
    <property type="entry name" value="UVRD / RECB / PCRA DNA HELICASE FAMILY MEMBER"/>
    <property type="match status" value="1"/>
</dbReference>
<feature type="binding site" evidence="5">
    <location>
        <begin position="232"/>
        <end position="239"/>
    </location>
    <ligand>
        <name>ATP</name>
        <dbReference type="ChEBI" id="CHEBI:30616"/>
    </ligand>
</feature>
<protein>
    <submittedName>
        <fullName evidence="7">DNA helicase-2 / ATP-dependent DNA helicase PcrA</fullName>
    </submittedName>
</protein>
<dbReference type="InterPro" id="IPR013986">
    <property type="entry name" value="DExx_box_DNA_helicase_dom_sf"/>
</dbReference>
<dbReference type="InterPro" id="IPR027785">
    <property type="entry name" value="UvrD-like_helicase_C"/>
</dbReference>
<dbReference type="PANTHER" id="PTHR11070:SF17">
    <property type="entry name" value="DNA HELICASE IV"/>
    <property type="match status" value="1"/>
</dbReference>
<evidence type="ECO:0000256" key="2">
    <source>
        <dbReference type="ARBA" id="ARBA00022801"/>
    </source>
</evidence>
<dbReference type="InterPro" id="IPR027417">
    <property type="entry name" value="P-loop_NTPase"/>
</dbReference>
<gene>
    <name evidence="7" type="ORF">SAMN05720606_10288</name>
</gene>
<dbReference type="Gene3D" id="3.40.50.300">
    <property type="entry name" value="P-loop containing nucleotide triphosphate hydrolases"/>
    <property type="match status" value="3"/>
</dbReference>
<name>A0A1G5CHH9_9BACL</name>
<dbReference type="NCBIfam" id="NF041464">
    <property type="entry name" value="HelD_BACSU"/>
    <property type="match status" value="1"/>
</dbReference>
<dbReference type="GO" id="GO:0000725">
    <property type="term" value="P:recombinational repair"/>
    <property type="evidence" value="ECO:0007669"/>
    <property type="project" value="TreeGrafter"/>
</dbReference>
<dbReference type="InterPro" id="IPR000212">
    <property type="entry name" value="DNA_helicase_UvrD/REP"/>
</dbReference>
<dbReference type="Proteomes" id="UP000198538">
    <property type="component" value="Unassembled WGS sequence"/>
</dbReference>
<evidence type="ECO:0000256" key="5">
    <source>
        <dbReference type="PROSITE-ProRule" id="PRU00560"/>
    </source>
</evidence>
<dbReference type="GO" id="GO:0016787">
    <property type="term" value="F:hydrolase activity"/>
    <property type="evidence" value="ECO:0007669"/>
    <property type="project" value="UniProtKB-UniRule"/>
</dbReference>
<dbReference type="GO" id="GO:0043138">
    <property type="term" value="F:3'-5' DNA helicase activity"/>
    <property type="evidence" value="ECO:0007669"/>
    <property type="project" value="TreeGrafter"/>
</dbReference>
<evidence type="ECO:0000313" key="8">
    <source>
        <dbReference type="Proteomes" id="UP000198538"/>
    </source>
</evidence>
<organism evidence="7 8">
    <name type="scientific">Paenibacillus polysaccharolyticus</name>
    <dbReference type="NCBI Taxonomy" id="582692"/>
    <lineage>
        <taxon>Bacteria</taxon>
        <taxon>Bacillati</taxon>
        <taxon>Bacillota</taxon>
        <taxon>Bacilli</taxon>
        <taxon>Bacillales</taxon>
        <taxon>Paenibacillaceae</taxon>
        <taxon>Paenibacillus</taxon>
    </lineage>
</organism>
<dbReference type="AlphaFoldDB" id="A0A1G5CHH9"/>
<dbReference type="EMBL" id="FMVM01000002">
    <property type="protein sequence ID" value="SCY01863.1"/>
    <property type="molecule type" value="Genomic_DNA"/>
</dbReference>
<evidence type="ECO:0000259" key="6">
    <source>
        <dbReference type="PROSITE" id="PS51198"/>
    </source>
</evidence>
<dbReference type="Pfam" id="PF13538">
    <property type="entry name" value="UvrD_C_2"/>
    <property type="match status" value="1"/>
</dbReference>
<keyword evidence="4 5" id="KW-0067">ATP-binding</keyword>
<evidence type="ECO:0000256" key="1">
    <source>
        <dbReference type="ARBA" id="ARBA00022741"/>
    </source>
</evidence>
<evidence type="ECO:0000256" key="3">
    <source>
        <dbReference type="ARBA" id="ARBA00022806"/>
    </source>
</evidence>
<dbReference type="SUPFAM" id="SSF52540">
    <property type="entry name" value="P-loop containing nucleoside triphosphate hydrolases"/>
    <property type="match status" value="1"/>
</dbReference>
<reference evidence="8" key="1">
    <citation type="submission" date="2016-10" db="EMBL/GenBank/DDBJ databases">
        <authorList>
            <person name="Varghese N."/>
            <person name="Submissions S."/>
        </authorList>
    </citation>
    <scope>NUCLEOTIDE SEQUENCE [LARGE SCALE GENOMIC DNA]</scope>
    <source>
        <strain evidence="8">BL9</strain>
    </source>
</reference>
<proteinExistence type="predicted"/>
<keyword evidence="1 5" id="KW-0547">Nucleotide-binding</keyword>
<evidence type="ECO:0000313" key="7">
    <source>
        <dbReference type="EMBL" id="SCY01863.1"/>
    </source>
</evidence>
<dbReference type="InterPro" id="IPR014016">
    <property type="entry name" value="UvrD-like_ATP-bd"/>
</dbReference>
<dbReference type="GO" id="GO:0005829">
    <property type="term" value="C:cytosol"/>
    <property type="evidence" value="ECO:0007669"/>
    <property type="project" value="TreeGrafter"/>
</dbReference>
<keyword evidence="8" id="KW-1185">Reference proteome</keyword>
<dbReference type="InterPro" id="IPR048228">
    <property type="entry name" value="HelD_bacillota"/>
</dbReference>
<keyword evidence="3 5" id="KW-0347">Helicase</keyword>
<dbReference type="Pfam" id="PF00580">
    <property type="entry name" value="UvrD-helicase"/>
    <property type="match status" value="1"/>
</dbReference>
<dbReference type="PROSITE" id="PS51198">
    <property type="entry name" value="UVRD_HELICASE_ATP_BIND"/>
    <property type="match status" value="1"/>
</dbReference>
<accession>A0A1G5CHH9</accession>
<dbReference type="STRING" id="582692.SAMN05720606_10288"/>
<evidence type="ECO:0000256" key="4">
    <source>
        <dbReference type="ARBA" id="ARBA00022840"/>
    </source>
</evidence>
<keyword evidence="2 5" id="KW-0378">Hydrolase</keyword>
<sequence length="806" mass="93120">MTETNEWQLEKERLAYVRNELQARLAELEPQVEGLADQATEIRKRFWEEVTINTGSYTDFEEAFYTINQQARVLAERERGHKLLVQQWKNVNRLLPLPYFGRIDFKEKGLGFTEPIYIGVSSFTDKEGLNFLIYDWRTPIASLYYDYGSGTADYETPMGKIEGTVELKRQFQIQDGQLLGMFDASETIGDAMLQEVLSKGANSQMRSIVATIQKEQNAIIRDDRSRMLIVQGAAGSGKTSAALQRVAYLLYKHRQTIKADQMVLFSPNPMFASYISTVLPELGEENIQQTTFQEYLNYWLGSSLSPEDPLDQIEYVLTAGAEPDYTARMEGIRYKASAEFMKALKNYGEWLGHEGLNFIGIRFREREFITSAQMKAQFSTYDVHLPLPSRILLLQEWLLKQLSVLEQQERQADWVEEELNYLDTDDYADAYGKLHKEKAVFEVAEQYAARENAGKHPDLDEGSFDFLEREEELLRRKIVKQTFKPLRQRVRKFKFVNVQSAYEQLFVDSAAYQERTNGATVPPHWDEICTQTKDMLRQNKLFHEDATPYLYVKEIIEGVRINTDIRHVFVDEGQDYSAFQYEYLKKLFPRARMTVLGDFGQAIYMQATELAATDSPIISLYGDKETTLIRLVQSYRSTREIVEFTKAMLPGGDEIVAFDRRDQKPALIRVEAGENERDEFIRSDVEALQKEGFRSIAIITKTAAESHLAYECLREVGVEGLRLITKDTEQFEKGVMVIPVYLAKGVEFDAVLVYDASTVRYGEEYDRKLLYTVCTRAMHRLNLYTSKDWSPFLQALPENLYDVKNV</sequence>
<dbReference type="GO" id="GO:0003677">
    <property type="term" value="F:DNA binding"/>
    <property type="evidence" value="ECO:0007669"/>
    <property type="project" value="InterPro"/>
</dbReference>
<dbReference type="GO" id="GO:0005524">
    <property type="term" value="F:ATP binding"/>
    <property type="evidence" value="ECO:0007669"/>
    <property type="project" value="UniProtKB-UniRule"/>
</dbReference>